<keyword evidence="1" id="KW-0472">Membrane</keyword>
<feature type="transmembrane region" description="Helical" evidence="1">
    <location>
        <begin position="104"/>
        <end position="125"/>
    </location>
</feature>
<feature type="transmembrane region" description="Helical" evidence="1">
    <location>
        <begin position="73"/>
        <end position="98"/>
    </location>
</feature>
<evidence type="ECO:0000313" key="2">
    <source>
        <dbReference type="EMBL" id="AZN36702.1"/>
    </source>
</evidence>
<protein>
    <recommendedName>
        <fullName evidence="4">Phage holin family protein</fullName>
    </recommendedName>
</protein>
<dbReference type="Pfam" id="PF07332">
    <property type="entry name" value="Phage_holin_3_6"/>
    <property type="match status" value="1"/>
</dbReference>
<sequence length="159" mass="17009">MCARSSLAGYWCSSCGWGAGGHVDFASLIVRPSIPFIAGVRRILVHAAGLLGTHLELFGLELQDALQRLVADFILGVIAVVLGCLSLALATVLLLIIFWESHRIAVAVVLMLVYGGGAVAFACYVRHRLRHAPDLFSATCAELARDRKALLQPAAEEEA</sequence>
<dbReference type="KEGG" id="iod:EJO50_09490"/>
<reference evidence="2 3" key="1">
    <citation type="submission" date="2018-12" db="EMBL/GenBank/DDBJ databases">
        <title>Complete genome sequence of Iodobacter sp. H11R3.</title>
        <authorList>
            <person name="Bae J.-W."/>
        </authorList>
    </citation>
    <scope>NUCLEOTIDE SEQUENCE [LARGE SCALE GENOMIC DNA]</scope>
    <source>
        <strain evidence="2 3">H11R3</strain>
    </source>
</reference>
<evidence type="ECO:0000313" key="3">
    <source>
        <dbReference type="Proteomes" id="UP000282438"/>
    </source>
</evidence>
<dbReference type="EMBL" id="CP034433">
    <property type="protein sequence ID" value="AZN36702.1"/>
    <property type="molecule type" value="Genomic_DNA"/>
</dbReference>
<dbReference type="OrthoDB" id="6920233at2"/>
<keyword evidence="3" id="KW-1185">Reference proteome</keyword>
<dbReference type="Proteomes" id="UP000282438">
    <property type="component" value="Chromosome"/>
</dbReference>
<gene>
    <name evidence="2" type="ORF">EJO50_09490</name>
</gene>
<evidence type="ECO:0000256" key="1">
    <source>
        <dbReference type="SAM" id="Phobius"/>
    </source>
</evidence>
<organism evidence="2 3">
    <name type="scientific">Iodobacter ciconiae</name>
    <dbReference type="NCBI Taxonomy" id="2496266"/>
    <lineage>
        <taxon>Bacteria</taxon>
        <taxon>Pseudomonadati</taxon>
        <taxon>Pseudomonadota</taxon>
        <taxon>Betaproteobacteria</taxon>
        <taxon>Neisseriales</taxon>
        <taxon>Chitinibacteraceae</taxon>
        <taxon>Iodobacter</taxon>
    </lineage>
</organism>
<proteinExistence type="predicted"/>
<dbReference type="InterPro" id="IPR009937">
    <property type="entry name" value="Phage_holin_3_6"/>
</dbReference>
<name>A0A3S8ZT99_9NEIS</name>
<keyword evidence="1" id="KW-0812">Transmembrane</keyword>
<dbReference type="AlphaFoldDB" id="A0A3S8ZT99"/>
<keyword evidence="1" id="KW-1133">Transmembrane helix</keyword>
<evidence type="ECO:0008006" key="4">
    <source>
        <dbReference type="Google" id="ProtNLM"/>
    </source>
</evidence>
<accession>A0A3S8ZT99</accession>